<dbReference type="SUPFAM" id="SSF54001">
    <property type="entry name" value="Cysteine proteinases"/>
    <property type="match status" value="1"/>
</dbReference>
<name>A0A816K1K6_BRANA</name>
<sequence length="197" mass="22124">MGYVYRFFLPTRYSNTRVMKSVGNLNDLTSPPPRGILYQTRLFTKCASCFAGEGYSGGIDRLESAKDFMVSNDYVKYMVAHRRPSHPDEFAGYEILLEKLLARGPVVVVFDILPGYQDYDGKVRYNTPDKTACQVAMFEIFKQHSVVVTGCGVGLVEGNLIEFWQTHDSQDPTWGVNGFGQLARRNGLIVAAVEFQV</sequence>
<gene>
    <name evidence="1" type="ORF">DARMORV10_C02P27890.1</name>
</gene>
<proteinExistence type="predicted"/>
<reference evidence="1" key="1">
    <citation type="submission" date="2021-01" db="EMBL/GenBank/DDBJ databases">
        <authorList>
            <consortium name="Genoscope - CEA"/>
            <person name="William W."/>
        </authorList>
    </citation>
    <scope>NUCLEOTIDE SEQUENCE</scope>
</reference>
<organism evidence="1">
    <name type="scientific">Brassica napus</name>
    <name type="common">Rape</name>
    <dbReference type="NCBI Taxonomy" id="3708"/>
    <lineage>
        <taxon>Eukaryota</taxon>
        <taxon>Viridiplantae</taxon>
        <taxon>Streptophyta</taxon>
        <taxon>Embryophyta</taxon>
        <taxon>Tracheophyta</taxon>
        <taxon>Spermatophyta</taxon>
        <taxon>Magnoliopsida</taxon>
        <taxon>eudicotyledons</taxon>
        <taxon>Gunneridae</taxon>
        <taxon>Pentapetalae</taxon>
        <taxon>rosids</taxon>
        <taxon>malvids</taxon>
        <taxon>Brassicales</taxon>
        <taxon>Brassicaceae</taxon>
        <taxon>Brassiceae</taxon>
        <taxon>Brassica</taxon>
    </lineage>
</organism>
<accession>A0A816K1K6</accession>
<dbReference type="EMBL" id="HG994366">
    <property type="protein sequence ID" value="CAF1907579.1"/>
    <property type="molecule type" value="Genomic_DNA"/>
</dbReference>
<dbReference type="InterPro" id="IPR038765">
    <property type="entry name" value="Papain-like_cys_pep_sf"/>
</dbReference>
<evidence type="ECO:0000313" key="1">
    <source>
        <dbReference type="EMBL" id="CAF1907579.1"/>
    </source>
</evidence>
<dbReference type="Proteomes" id="UP001295469">
    <property type="component" value="Chromosome C02"/>
</dbReference>
<dbReference type="Gene3D" id="3.90.70.10">
    <property type="entry name" value="Cysteine proteinases"/>
    <property type="match status" value="1"/>
</dbReference>
<dbReference type="AlphaFoldDB" id="A0A816K1K6"/>
<protein>
    <submittedName>
        <fullName evidence="1">(rape) hypothetical protein</fullName>
    </submittedName>
</protein>